<keyword evidence="9" id="KW-0812">Transmembrane</keyword>
<dbReference type="InterPro" id="IPR036097">
    <property type="entry name" value="HisK_dim/P_sf"/>
</dbReference>
<dbReference type="CDD" id="cd00082">
    <property type="entry name" value="HisKA"/>
    <property type="match status" value="1"/>
</dbReference>
<dbReference type="Gene3D" id="3.40.190.10">
    <property type="entry name" value="Periplasmic binding protein-like II"/>
    <property type="match status" value="2"/>
</dbReference>
<dbReference type="SUPFAM" id="SSF47384">
    <property type="entry name" value="Homodimeric domain of signal transducing histidine kinase"/>
    <property type="match status" value="1"/>
</dbReference>
<dbReference type="NCBIfam" id="TIGR00229">
    <property type="entry name" value="sensory_box"/>
    <property type="match status" value="1"/>
</dbReference>
<keyword evidence="7" id="KW-0067">ATP-binding</keyword>
<keyword evidence="8" id="KW-0902">Two-component regulatory system</keyword>
<dbReference type="SMART" id="SM00388">
    <property type="entry name" value="HisKA"/>
    <property type="match status" value="1"/>
</dbReference>
<dbReference type="PRINTS" id="PR00344">
    <property type="entry name" value="BCTRLSENSOR"/>
</dbReference>
<dbReference type="InterPro" id="IPR005467">
    <property type="entry name" value="His_kinase_dom"/>
</dbReference>
<keyword evidence="4" id="KW-0808">Transferase</keyword>
<evidence type="ECO:0000256" key="8">
    <source>
        <dbReference type="ARBA" id="ARBA00023012"/>
    </source>
</evidence>
<dbReference type="SUPFAM" id="SSF55785">
    <property type="entry name" value="PYP-like sensor domain (PAS domain)"/>
    <property type="match status" value="1"/>
</dbReference>
<dbReference type="AlphaFoldDB" id="A0A3G1KZT3"/>
<evidence type="ECO:0000256" key="3">
    <source>
        <dbReference type="ARBA" id="ARBA00022553"/>
    </source>
</evidence>
<reference evidence="12 13" key="1">
    <citation type="submission" date="2016-10" db="EMBL/GenBank/DDBJ databases">
        <title>Complete Genome Sequence of Peptococcaceae strain DCMF.</title>
        <authorList>
            <person name="Edwards R.J."/>
            <person name="Holland S.I."/>
            <person name="Deshpande N.P."/>
            <person name="Wong Y.K."/>
            <person name="Ertan H."/>
            <person name="Manefield M."/>
            <person name="Russell T.L."/>
            <person name="Lee M.J."/>
        </authorList>
    </citation>
    <scope>NUCLEOTIDE SEQUENCE [LARGE SCALE GENOMIC DNA]</scope>
    <source>
        <strain evidence="12 13">DCMF</strain>
    </source>
</reference>
<dbReference type="OrthoDB" id="9784397at2"/>
<dbReference type="CDD" id="cd00130">
    <property type="entry name" value="PAS"/>
    <property type="match status" value="1"/>
</dbReference>
<evidence type="ECO:0000256" key="6">
    <source>
        <dbReference type="ARBA" id="ARBA00022777"/>
    </source>
</evidence>
<evidence type="ECO:0000256" key="1">
    <source>
        <dbReference type="ARBA" id="ARBA00000085"/>
    </source>
</evidence>
<dbReference type="InterPro" id="IPR000014">
    <property type="entry name" value="PAS"/>
</dbReference>
<comment type="catalytic activity">
    <reaction evidence="1">
        <text>ATP + protein L-histidine = ADP + protein N-phospho-L-histidine.</text>
        <dbReference type="EC" id="2.7.13.3"/>
    </reaction>
</comment>
<evidence type="ECO:0000259" key="10">
    <source>
        <dbReference type="PROSITE" id="PS50109"/>
    </source>
</evidence>
<dbReference type="Pfam" id="PF13426">
    <property type="entry name" value="PAS_9"/>
    <property type="match status" value="1"/>
</dbReference>
<evidence type="ECO:0000256" key="9">
    <source>
        <dbReference type="SAM" id="Phobius"/>
    </source>
</evidence>
<dbReference type="EMBL" id="CP017634">
    <property type="protein sequence ID" value="ATW27899.1"/>
    <property type="molecule type" value="Genomic_DNA"/>
</dbReference>
<dbReference type="InterPro" id="IPR003594">
    <property type="entry name" value="HATPase_dom"/>
</dbReference>
<dbReference type="Gene3D" id="3.30.565.10">
    <property type="entry name" value="Histidine kinase-like ATPase, C-terminal domain"/>
    <property type="match status" value="1"/>
</dbReference>
<dbReference type="KEGG" id="fwa:DCMF_26890"/>
<dbReference type="SMART" id="SM00387">
    <property type="entry name" value="HATPase_c"/>
    <property type="match status" value="1"/>
</dbReference>
<sequence>MMKRRIMNVVIISIALTLIFVNRYLEIESGKGFFDRFMESSKLSPEERAWIHEHDNKIIYGGDYSSPPLRYIDDINGQYCGYVVDYISALSIELGIEIDHKPVFFCQEALDKLTNRESDFCDLIPSEEREKVFDFSDPFYLLRGAILVSLDNKSIRNYHDLAGKVVGVCKGDYAEEFLNARVRGIHFVYSDDMRGAIVKLNENKVDAVVGNEPVLIYYRTKLRAENNLKILDNLMYEKNVALAVPKSDRVLLSILNKGIHHLKQKDIMVKIQQKWFGISIPSSSEKLSQKITLIVIVFCSFFLVIFYVFYLWNNTLKKEVEKRTQELDISRNNLQITFDGLTHLMIVVDWNNKIVNVNKAFCRLLHVDKNQAVGQNMADFPNNFLPDDFLMLIANTFQTGEQGNEEYNKKGKSYKISSFPLGDRTLFIMHVLIMIQDITQIRLSEQQLLQDRKMTAIGQLAAGVAHEIRNPLGLIRNYCYLLKLNHDEEQIKKSLSVIETSVQKASAIIDNLLNFSRISCNKREMIKIRDFMENILALEKEILKTGHIRMHLHGQEDLCCLINQESLKHIMTNLISNAVDAMPRGGILTIKCYLEQDNLIVECIDTGMGISEENMKNIFNPFFTTKEPGKGIGLGLYITFNEVQKCGGEIRVYSKVGTGTTFCVILPLRGGEADEKGQPSFSGAHCG</sequence>
<dbReference type="SUPFAM" id="SSF53850">
    <property type="entry name" value="Periplasmic binding protein-like II"/>
    <property type="match status" value="1"/>
</dbReference>
<evidence type="ECO:0000256" key="4">
    <source>
        <dbReference type="ARBA" id="ARBA00022679"/>
    </source>
</evidence>
<dbReference type="Gene3D" id="3.30.450.20">
    <property type="entry name" value="PAS domain"/>
    <property type="match status" value="1"/>
</dbReference>
<evidence type="ECO:0000256" key="5">
    <source>
        <dbReference type="ARBA" id="ARBA00022741"/>
    </source>
</evidence>
<dbReference type="InterPro" id="IPR003661">
    <property type="entry name" value="HisK_dim/P_dom"/>
</dbReference>
<dbReference type="SMART" id="SM00062">
    <property type="entry name" value="PBPb"/>
    <property type="match status" value="1"/>
</dbReference>
<dbReference type="SUPFAM" id="SSF55874">
    <property type="entry name" value="ATPase domain of HSP90 chaperone/DNA topoisomerase II/histidine kinase"/>
    <property type="match status" value="1"/>
</dbReference>
<keyword evidence="13" id="KW-1185">Reference proteome</keyword>
<dbReference type="RefSeq" id="WP_148137288.1">
    <property type="nucleotide sequence ID" value="NZ_CP017634.1"/>
</dbReference>
<accession>A0A3G1KZT3</accession>
<dbReference type="PANTHER" id="PTHR43065">
    <property type="entry name" value="SENSOR HISTIDINE KINASE"/>
    <property type="match status" value="1"/>
</dbReference>
<dbReference type="PROSITE" id="PS50109">
    <property type="entry name" value="HIS_KIN"/>
    <property type="match status" value="1"/>
</dbReference>
<dbReference type="Proteomes" id="UP000323521">
    <property type="component" value="Chromosome"/>
</dbReference>
<dbReference type="InterPro" id="IPR036890">
    <property type="entry name" value="HATPase_C_sf"/>
</dbReference>
<dbReference type="Pfam" id="PF02518">
    <property type="entry name" value="HATPase_c"/>
    <property type="match status" value="1"/>
</dbReference>
<dbReference type="CDD" id="cd01007">
    <property type="entry name" value="PBP2_BvgS_HisK_like"/>
    <property type="match status" value="1"/>
</dbReference>
<dbReference type="EC" id="2.7.13.3" evidence="2"/>
<dbReference type="InterPro" id="IPR035965">
    <property type="entry name" value="PAS-like_dom_sf"/>
</dbReference>
<dbReference type="PROSITE" id="PS50112">
    <property type="entry name" value="PAS"/>
    <property type="match status" value="1"/>
</dbReference>
<evidence type="ECO:0000313" key="12">
    <source>
        <dbReference type="EMBL" id="ATW27899.1"/>
    </source>
</evidence>
<dbReference type="Pfam" id="PF00512">
    <property type="entry name" value="HisKA"/>
    <property type="match status" value="1"/>
</dbReference>
<keyword evidence="9" id="KW-1133">Transmembrane helix</keyword>
<feature type="domain" description="PAS" evidence="11">
    <location>
        <begin position="330"/>
        <end position="388"/>
    </location>
</feature>
<dbReference type="PANTHER" id="PTHR43065:SF10">
    <property type="entry name" value="PEROXIDE STRESS-ACTIVATED HISTIDINE KINASE MAK3"/>
    <property type="match status" value="1"/>
</dbReference>
<dbReference type="GO" id="GO:0000155">
    <property type="term" value="F:phosphorelay sensor kinase activity"/>
    <property type="evidence" value="ECO:0007669"/>
    <property type="project" value="InterPro"/>
</dbReference>
<keyword evidence="9" id="KW-0472">Membrane</keyword>
<evidence type="ECO:0000256" key="7">
    <source>
        <dbReference type="ARBA" id="ARBA00022840"/>
    </source>
</evidence>
<organism evidence="12 13">
    <name type="scientific">Formimonas warabiya</name>
    <dbReference type="NCBI Taxonomy" id="1761012"/>
    <lineage>
        <taxon>Bacteria</taxon>
        <taxon>Bacillati</taxon>
        <taxon>Bacillota</taxon>
        <taxon>Clostridia</taxon>
        <taxon>Eubacteriales</taxon>
        <taxon>Peptococcaceae</taxon>
        <taxon>Candidatus Formimonas</taxon>
    </lineage>
</organism>
<gene>
    <name evidence="12" type="ORF">DCMF_26890</name>
</gene>
<dbReference type="Pfam" id="PF00497">
    <property type="entry name" value="SBP_bac_3"/>
    <property type="match status" value="1"/>
</dbReference>
<evidence type="ECO:0000256" key="2">
    <source>
        <dbReference type="ARBA" id="ARBA00012438"/>
    </source>
</evidence>
<evidence type="ECO:0000313" key="13">
    <source>
        <dbReference type="Proteomes" id="UP000323521"/>
    </source>
</evidence>
<feature type="domain" description="Histidine kinase" evidence="10">
    <location>
        <begin position="463"/>
        <end position="670"/>
    </location>
</feature>
<dbReference type="GO" id="GO:0005524">
    <property type="term" value="F:ATP binding"/>
    <property type="evidence" value="ECO:0007669"/>
    <property type="project" value="UniProtKB-KW"/>
</dbReference>
<keyword evidence="6" id="KW-0418">Kinase</keyword>
<keyword evidence="5" id="KW-0547">Nucleotide-binding</keyword>
<name>A0A3G1KZT3_FORW1</name>
<feature type="transmembrane region" description="Helical" evidence="9">
    <location>
        <begin position="291"/>
        <end position="312"/>
    </location>
</feature>
<dbReference type="InterPro" id="IPR001638">
    <property type="entry name" value="Solute-binding_3/MltF_N"/>
</dbReference>
<dbReference type="InterPro" id="IPR004358">
    <property type="entry name" value="Sig_transdc_His_kin-like_C"/>
</dbReference>
<protein>
    <recommendedName>
        <fullName evidence="2">histidine kinase</fullName>
        <ecNumber evidence="2">2.7.13.3</ecNumber>
    </recommendedName>
</protein>
<dbReference type="Gene3D" id="1.10.287.130">
    <property type="match status" value="1"/>
</dbReference>
<evidence type="ECO:0000259" key="11">
    <source>
        <dbReference type="PROSITE" id="PS50112"/>
    </source>
</evidence>
<proteinExistence type="predicted"/>
<keyword evidence="3" id="KW-0597">Phosphoprotein</keyword>